<evidence type="ECO:0000259" key="1">
    <source>
        <dbReference type="Pfam" id="PF00078"/>
    </source>
</evidence>
<dbReference type="PANTHER" id="PTHR24559">
    <property type="entry name" value="TRANSPOSON TY3-I GAG-POL POLYPROTEIN"/>
    <property type="match status" value="1"/>
</dbReference>
<comment type="caution">
    <text evidence="2">The sequence shown here is derived from an EMBL/GenBank/DDBJ whole genome shotgun (WGS) entry which is preliminary data.</text>
</comment>
<protein>
    <recommendedName>
        <fullName evidence="1">Reverse transcriptase domain-containing protein</fullName>
    </recommendedName>
</protein>
<dbReference type="Gene3D" id="3.10.10.10">
    <property type="entry name" value="HIV Type 1 Reverse Transcriptase, subunit A, domain 1"/>
    <property type="match status" value="1"/>
</dbReference>
<dbReference type="InterPro" id="IPR053134">
    <property type="entry name" value="RNA-dir_DNA_polymerase"/>
</dbReference>
<evidence type="ECO:0000313" key="3">
    <source>
        <dbReference type="Proteomes" id="UP001151760"/>
    </source>
</evidence>
<sequence length="156" mass="18112">MYSSYSAWRVEDACKKVRERSLEPPKVILNCSDAEEKVVISLSKDCYPLPEIDWKVESLSGFQLKFFLNAYKEYHHIQMVVENTEKTAFYIGKGVYCYMKMPLGLKNVGATYQRLVNKAFVKQIGRNLEAYVDDMVIKSMTKDDLPLDIQETFDQI</sequence>
<proteinExistence type="predicted"/>
<feature type="domain" description="Reverse transcriptase" evidence="1">
    <location>
        <begin position="43"/>
        <end position="153"/>
    </location>
</feature>
<reference evidence="2" key="1">
    <citation type="journal article" date="2022" name="Int. J. Mol. Sci.">
        <title>Draft Genome of Tanacetum Coccineum: Genomic Comparison of Closely Related Tanacetum-Family Plants.</title>
        <authorList>
            <person name="Yamashiro T."/>
            <person name="Shiraishi A."/>
            <person name="Nakayama K."/>
            <person name="Satake H."/>
        </authorList>
    </citation>
    <scope>NUCLEOTIDE SEQUENCE</scope>
</reference>
<dbReference type="EMBL" id="BQNB010013147">
    <property type="protein sequence ID" value="GJT12434.1"/>
    <property type="molecule type" value="Genomic_DNA"/>
</dbReference>
<evidence type="ECO:0000313" key="2">
    <source>
        <dbReference type="EMBL" id="GJT12434.1"/>
    </source>
</evidence>
<dbReference type="InterPro" id="IPR043128">
    <property type="entry name" value="Rev_trsase/Diguanyl_cyclase"/>
</dbReference>
<reference evidence="2" key="2">
    <citation type="submission" date="2022-01" db="EMBL/GenBank/DDBJ databases">
        <authorList>
            <person name="Yamashiro T."/>
            <person name="Shiraishi A."/>
            <person name="Satake H."/>
            <person name="Nakayama K."/>
        </authorList>
    </citation>
    <scope>NUCLEOTIDE SEQUENCE</scope>
</reference>
<dbReference type="InterPro" id="IPR000477">
    <property type="entry name" value="RT_dom"/>
</dbReference>
<dbReference type="PANTHER" id="PTHR24559:SF444">
    <property type="entry name" value="REVERSE TRANSCRIPTASE DOMAIN-CONTAINING PROTEIN"/>
    <property type="match status" value="1"/>
</dbReference>
<organism evidence="2 3">
    <name type="scientific">Tanacetum coccineum</name>
    <dbReference type="NCBI Taxonomy" id="301880"/>
    <lineage>
        <taxon>Eukaryota</taxon>
        <taxon>Viridiplantae</taxon>
        <taxon>Streptophyta</taxon>
        <taxon>Embryophyta</taxon>
        <taxon>Tracheophyta</taxon>
        <taxon>Spermatophyta</taxon>
        <taxon>Magnoliopsida</taxon>
        <taxon>eudicotyledons</taxon>
        <taxon>Gunneridae</taxon>
        <taxon>Pentapetalae</taxon>
        <taxon>asterids</taxon>
        <taxon>campanulids</taxon>
        <taxon>Asterales</taxon>
        <taxon>Asteraceae</taxon>
        <taxon>Asteroideae</taxon>
        <taxon>Anthemideae</taxon>
        <taxon>Anthemidinae</taxon>
        <taxon>Tanacetum</taxon>
    </lineage>
</organism>
<dbReference type="Proteomes" id="UP001151760">
    <property type="component" value="Unassembled WGS sequence"/>
</dbReference>
<dbReference type="InterPro" id="IPR043502">
    <property type="entry name" value="DNA/RNA_pol_sf"/>
</dbReference>
<keyword evidence="3" id="KW-1185">Reference proteome</keyword>
<dbReference type="Pfam" id="PF00078">
    <property type="entry name" value="RVT_1"/>
    <property type="match status" value="1"/>
</dbReference>
<dbReference type="CDD" id="cd01647">
    <property type="entry name" value="RT_LTR"/>
    <property type="match status" value="1"/>
</dbReference>
<name>A0ABQ5BG10_9ASTR</name>
<dbReference type="Gene3D" id="3.30.70.270">
    <property type="match status" value="1"/>
</dbReference>
<gene>
    <name evidence="2" type="ORF">Tco_0859476</name>
</gene>
<dbReference type="SUPFAM" id="SSF56672">
    <property type="entry name" value="DNA/RNA polymerases"/>
    <property type="match status" value="1"/>
</dbReference>
<accession>A0ABQ5BG10</accession>